<accession>A0AAV3T768</accession>
<keyword evidence="5" id="KW-1185">Reference proteome</keyword>
<dbReference type="Pfam" id="PF13559">
    <property type="entry name" value="DUF4129"/>
    <property type="match status" value="1"/>
</dbReference>
<dbReference type="AlphaFoldDB" id="A0AAV3T768"/>
<name>A0AAV3T768_9EURY</name>
<dbReference type="Proteomes" id="UP001500420">
    <property type="component" value="Unassembled WGS sequence"/>
</dbReference>
<dbReference type="InterPro" id="IPR038765">
    <property type="entry name" value="Papain-like_cys_pep_sf"/>
</dbReference>
<dbReference type="Pfam" id="PF11992">
    <property type="entry name" value="TgpA_N"/>
    <property type="match status" value="1"/>
</dbReference>
<dbReference type="SUPFAM" id="SSF54001">
    <property type="entry name" value="Cysteine proteinases"/>
    <property type="match status" value="1"/>
</dbReference>
<keyword evidence="2" id="KW-0812">Transmembrane</keyword>
<dbReference type="InterPro" id="IPR021878">
    <property type="entry name" value="TgpA_N"/>
</dbReference>
<dbReference type="Gene3D" id="3.10.620.30">
    <property type="match status" value="1"/>
</dbReference>
<feature type="transmembrane region" description="Helical" evidence="2">
    <location>
        <begin position="113"/>
        <end position="137"/>
    </location>
</feature>
<gene>
    <name evidence="4" type="ORF">GCM10009020_07240</name>
</gene>
<feature type="compositionally biased region" description="Basic and acidic residues" evidence="1">
    <location>
        <begin position="565"/>
        <end position="581"/>
    </location>
</feature>
<feature type="compositionally biased region" description="Basic and acidic residues" evidence="1">
    <location>
        <begin position="544"/>
        <end position="553"/>
    </location>
</feature>
<protein>
    <recommendedName>
        <fullName evidence="3">Transglutaminase-like domain-containing protein</fullName>
    </recommendedName>
</protein>
<feature type="compositionally biased region" description="Acidic residues" evidence="1">
    <location>
        <begin position="590"/>
        <end position="604"/>
    </location>
</feature>
<dbReference type="Pfam" id="PF01841">
    <property type="entry name" value="Transglut_core"/>
    <property type="match status" value="1"/>
</dbReference>
<dbReference type="InterPro" id="IPR052901">
    <property type="entry name" value="Bact_TGase-like"/>
</dbReference>
<dbReference type="EMBL" id="BAAADV010000001">
    <property type="protein sequence ID" value="GAA0664847.1"/>
    <property type="molecule type" value="Genomic_DNA"/>
</dbReference>
<keyword evidence="2" id="KW-0472">Membrane</keyword>
<evidence type="ECO:0000313" key="5">
    <source>
        <dbReference type="Proteomes" id="UP001500420"/>
    </source>
</evidence>
<feature type="transmembrane region" description="Helical" evidence="2">
    <location>
        <begin position="219"/>
        <end position="237"/>
    </location>
</feature>
<dbReference type="InterPro" id="IPR002931">
    <property type="entry name" value="Transglutaminase-like"/>
</dbReference>
<reference evidence="4 5" key="1">
    <citation type="journal article" date="2019" name="Int. J. Syst. Evol. Microbiol.">
        <title>The Global Catalogue of Microorganisms (GCM) 10K type strain sequencing project: providing services to taxonomists for standard genome sequencing and annotation.</title>
        <authorList>
            <consortium name="The Broad Institute Genomics Platform"/>
            <consortium name="The Broad Institute Genome Sequencing Center for Infectious Disease"/>
            <person name="Wu L."/>
            <person name="Ma J."/>
        </authorList>
    </citation>
    <scope>NUCLEOTIDE SEQUENCE [LARGE SCALE GENOMIC DNA]</scope>
    <source>
        <strain evidence="4 5">JCM 16328</strain>
    </source>
</reference>
<feature type="transmembrane region" description="Helical" evidence="2">
    <location>
        <begin position="61"/>
        <end position="85"/>
    </location>
</feature>
<dbReference type="PANTHER" id="PTHR42736">
    <property type="entry name" value="PROTEIN-GLUTAMINE GAMMA-GLUTAMYLTRANSFERASE"/>
    <property type="match status" value="1"/>
</dbReference>
<feature type="transmembrane region" description="Helical" evidence="2">
    <location>
        <begin position="21"/>
        <end position="41"/>
    </location>
</feature>
<proteinExistence type="predicted"/>
<dbReference type="RefSeq" id="WP_343772507.1">
    <property type="nucleotide sequence ID" value="NZ_BAAADV010000001.1"/>
</dbReference>
<evidence type="ECO:0000313" key="4">
    <source>
        <dbReference type="EMBL" id="GAA0664847.1"/>
    </source>
</evidence>
<dbReference type="InterPro" id="IPR025403">
    <property type="entry name" value="TgpA-like_C"/>
</dbReference>
<evidence type="ECO:0000256" key="1">
    <source>
        <dbReference type="SAM" id="MobiDB-lite"/>
    </source>
</evidence>
<comment type="caution">
    <text evidence="4">The sequence shown here is derived from an EMBL/GenBank/DDBJ whole genome shotgun (WGS) entry which is preliminary data.</text>
</comment>
<evidence type="ECO:0000256" key="2">
    <source>
        <dbReference type="SAM" id="Phobius"/>
    </source>
</evidence>
<evidence type="ECO:0000259" key="3">
    <source>
        <dbReference type="SMART" id="SM00460"/>
    </source>
</evidence>
<feature type="domain" description="Transglutaminase-like" evidence="3">
    <location>
        <begin position="469"/>
        <end position="539"/>
    </location>
</feature>
<organism evidence="4 5">
    <name type="scientific">Natronoarchaeum mannanilyticum</name>
    <dbReference type="NCBI Taxonomy" id="926360"/>
    <lineage>
        <taxon>Archaea</taxon>
        <taxon>Methanobacteriati</taxon>
        <taxon>Methanobacteriota</taxon>
        <taxon>Stenosarchaea group</taxon>
        <taxon>Halobacteria</taxon>
        <taxon>Halobacteriales</taxon>
        <taxon>Natronoarchaeaceae</taxon>
    </lineage>
</organism>
<feature type="transmembrane region" description="Helical" evidence="2">
    <location>
        <begin position="90"/>
        <end position="107"/>
    </location>
</feature>
<dbReference type="PANTHER" id="PTHR42736:SF1">
    <property type="entry name" value="PROTEIN-GLUTAMINE GAMMA-GLUTAMYLTRANSFERASE"/>
    <property type="match status" value="1"/>
</dbReference>
<dbReference type="SMART" id="SM00460">
    <property type="entry name" value="TGc"/>
    <property type="match status" value="1"/>
</dbReference>
<sequence length="760" mass="79931">MSAPTASRDAASTGRLPAGSRAFRGAALASVLVLTASYVSVLDRVAGFVGGPASDVPLTGVVGSSAVVPVAVVALLAATGVAAFVRERTAIGATIALVVLGHLWYLQTTPATIGAVIDAGGVLVSDAATLLTGVSVVRMANAEAWAVGSVPAPAFLSWYLAVRRRYVASAAIGGAMLVVFVLTGDAGTLGTLVGVLGAAGAVGFGDLERRGAPIDQADALAAAFAAMAVLSLTVSVVPGGGTGGLQGPGGLGAGSGGGDTIEGAVVQSGGELQIGGSTSLSPEVRFTVESDEPGYWRTAVFGKFSGSEWYTDVGVDPWDGEVAPPPGSTESVEQVYEVESATAAMPAMNRPVELSDDVSGATQATPYGTFVYEDSLEAGDAYRVTSLRPDASPEELRQAGDEYPGRIRADFLQLPNDQPERVGELTERVTADAETPYDEAVAIERYLESEKSYSLDVERPEGNAVDEFLFEMESGYCVHYASAMTAMLREAGVPARMAAGYSTGQRVGEDRYVVRGLNAHAWVEVYFPGEGWVTFDPTPSDSRQQTRENRIETARSTGNPDVDTDESRQRDPAQFDERESDPTPSPNESTDNETDPENETEPGSEPENSTNGTDATFGDSENDDAGLLTRLPSYRAIGVWLLALFGAGALARRTGHADRFSRAVAVRRQGSGGSPREDVERAFKRLELLFAGETRPRAPGETPREYLDGVAADDERVDRVRRIYERARYGGDVSSEEAAEAVELVDALVAEERRFTRPSG</sequence>
<keyword evidence="2" id="KW-1133">Transmembrane helix</keyword>
<feature type="region of interest" description="Disordered" evidence="1">
    <location>
        <begin position="536"/>
        <end position="624"/>
    </location>
</feature>